<dbReference type="EMBL" id="LDJK01000002">
    <property type="protein sequence ID" value="KRG77718.1"/>
    <property type="molecule type" value="Genomic_DNA"/>
</dbReference>
<keyword evidence="3" id="KW-1185">Reference proteome</keyword>
<name>A0A0R0D7S5_9GAMM</name>
<gene>
    <name evidence="2" type="ORF">ABB28_00775</name>
</gene>
<evidence type="ECO:0000256" key="1">
    <source>
        <dbReference type="SAM" id="SignalP"/>
    </source>
</evidence>
<evidence type="ECO:0000313" key="3">
    <source>
        <dbReference type="Proteomes" id="UP000051386"/>
    </source>
</evidence>
<protein>
    <recommendedName>
        <fullName evidence="4">NolW-like domain-containing protein</fullName>
    </recommendedName>
</protein>
<comment type="caution">
    <text evidence="2">The sequence shown here is derived from an EMBL/GenBank/DDBJ whole genome shotgun (WGS) entry which is preliminary data.</text>
</comment>
<dbReference type="PATRIC" id="fig|517011.3.peg.903"/>
<evidence type="ECO:0008006" key="4">
    <source>
        <dbReference type="Google" id="ProtNLM"/>
    </source>
</evidence>
<feature type="signal peptide" evidence="1">
    <location>
        <begin position="1"/>
        <end position="20"/>
    </location>
</feature>
<accession>A0A0R0D7S5</accession>
<reference evidence="2 3" key="1">
    <citation type="submission" date="2015-05" db="EMBL/GenBank/DDBJ databases">
        <title>Genome sequencing and analysis of members of genus Stenotrophomonas.</title>
        <authorList>
            <person name="Patil P.P."/>
            <person name="Midha S."/>
            <person name="Patil P.B."/>
        </authorList>
    </citation>
    <scope>NUCLEOTIDE SEQUENCE [LARGE SCALE GENOMIC DNA]</scope>
    <source>
        <strain evidence="2 3">DSM 21508</strain>
    </source>
</reference>
<sequence length="198" mass="22030">MKRTLLGCFFLLSLSTYAHAQAVDQQSELDEEMQVLVRSYVTQHPEVSIDDAITRLTIQTEILHVMESLRQEFAGRLTEISIQPVPDQHILVELTGSAPVANRTVSTRSGNTKVVFETGHRHTNEAFYAIVDKHRELLYRTIPGITGSMGQPGEDRLVIHIEGNEQQAEALQASISELEGVLGLSISLRPNMARSINL</sequence>
<dbReference type="Proteomes" id="UP000051386">
    <property type="component" value="Unassembled WGS sequence"/>
</dbReference>
<feature type="chain" id="PRO_5006395262" description="NolW-like domain-containing protein" evidence="1">
    <location>
        <begin position="21"/>
        <end position="198"/>
    </location>
</feature>
<keyword evidence="1" id="KW-0732">Signal</keyword>
<evidence type="ECO:0000313" key="2">
    <source>
        <dbReference type="EMBL" id="KRG77718.1"/>
    </source>
</evidence>
<organism evidence="2 3">
    <name type="scientific">Stenotrophomonas chelatiphaga</name>
    <dbReference type="NCBI Taxonomy" id="517011"/>
    <lineage>
        <taxon>Bacteria</taxon>
        <taxon>Pseudomonadati</taxon>
        <taxon>Pseudomonadota</taxon>
        <taxon>Gammaproteobacteria</taxon>
        <taxon>Lysobacterales</taxon>
        <taxon>Lysobacteraceae</taxon>
        <taxon>Stenotrophomonas</taxon>
    </lineage>
</organism>
<proteinExistence type="predicted"/>
<dbReference type="RefSeq" id="WP_057506794.1">
    <property type="nucleotide sequence ID" value="NZ_LDJK01000002.1"/>
</dbReference>
<dbReference type="AlphaFoldDB" id="A0A0R0D7S5"/>